<dbReference type="Gene3D" id="3.40.50.300">
    <property type="entry name" value="P-loop containing nucleotide triphosphate hydrolases"/>
    <property type="match status" value="1"/>
</dbReference>
<dbReference type="PANTHER" id="PTHR47691:SF3">
    <property type="entry name" value="HTH-TYPE TRANSCRIPTIONAL REGULATOR RV0890C-RELATED"/>
    <property type="match status" value="1"/>
</dbReference>
<dbReference type="InterPro" id="IPR011990">
    <property type="entry name" value="TPR-like_helical_dom_sf"/>
</dbReference>
<feature type="domain" description="ORC1/DEAH AAA+ ATPase" evidence="1">
    <location>
        <begin position="30"/>
        <end position="132"/>
    </location>
</feature>
<dbReference type="PRINTS" id="PR00364">
    <property type="entry name" value="DISEASERSIST"/>
</dbReference>
<protein>
    <recommendedName>
        <fullName evidence="1">ORC1/DEAH AAA+ ATPase domain-containing protein</fullName>
    </recommendedName>
</protein>
<dbReference type="Gene3D" id="1.25.40.10">
    <property type="entry name" value="Tetratricopeptide repeat domain"/>
    <property type="match status" value="2"/>
</dbReference>
<accession>A0ABP9X9G5</accession>
<name>A0ABP9X9G5_9CHLR</name>
<dbReference type="SUPFAM" id="SSF52540">
    <property type="entry name" value="P-loop containing nucleoside triphosphate hydrolases"/>
    <property type="match status" value="1"/>
</dbReference>
<sequence>MHHLPQYSTRLIGRNRVVAALAALFQEQAHRLVSLIGASGTGKTRLGLEATETIRDSFTDGCYFINLAPVDDAVFVLPTIAHTLGVHETANQSLLDSVVNFLRGKRVLLILDNFEQVKRAADELKLLIERTDQAQFMVTSQVALGLADEYEFSVPPLEVPEQSNLPANQLLEYSAIALFVDRMQAIQPRFVLTDTQAKAVVEICRLLHGLPLAIELIAAHSSALSPTDLLLLVRNYLALGRGATIAKPARHHVLYPVLDWCFSRLSAPQQTLFSRLGAFIGGCSNDAVMALYQTVGEFATAVDTGITSLKQKHLLLEETMPGQQARYIMLDAVREYAHQRLRKRKEAHQIDLYHAQYYRDLSITAKAELGGSKHEYWTNRLLSEIHNIRSAIQWALSHNEANLALQLSSNLVMFWVRQGYLTEGRRWITAALEHQANAEPTIVRPALGAAAGMAWSQSCYQEAKHYLEAALAIESTNQAETARLLNTMGLVAYEQGLHQPASAYFEQALAIYRTLDDQTMLGITLNNLGLVEIDRGNLAAARQIYAEVLALFRPANNPFNLTMPLSNLALIEILEYRYAEAEPLLEEGLALCRDNRDYNGLGYFLTNLAACLGGQGRFERARDCLVEALILRKNAQAKIGMLVGAKTASEILLKAGLAEAAALAWGYASALFSELQLTPLWYDERQQTMLETELSTILGNERLANLKQTGASQTIDDIISLMQTAKF</sequence>
<dbReference type="Pfam" id="PF13401">
    <property type="entry name" value="AAA_22"/>
    <property type="match status" value="1"/>
</dbReference>
<keyword evidence="3" id="KW-1185">Reference proteome</keyword>
<dbReference type="Pfam" id="PF13374">
    <property type="entry name" value="TPR_10"/>
    <property type="match status" value="1"/>
</dbReference>
<dbReference type="EMBL" id="BAABRU010000031">
    <property type="protein sequence ID" value="GAA5531071.1"/>
    <property type="molecule type" value="Genomic_DNA"/>
</dbReference>
<dbReference type="Proteomes" id="UP001428290">
    <property type="component" value="Unassembled WGS sequence"/>
</dbReference>
<gene>
    <name evidence="2" type="ORF">Hgul01_04895</name>
</gene>
<dbReference type="RefSeq" id="WP_345724655.1">
    <property type="nucleotide sequence ID" value="NZ_BAABRU010000031.1"/>
</dbReference>
<evidence type="ECO:0000259" key="1">
    <source>
        <dbReference type="Pfam" id="PF13401"/>
    </source>
</evidence>
<dbReference type="PANTHER" id="PTHR47691">
    <property type="entry name" value="REGULATOR-RELATED"/>
    <property type="match status" value="1"/>
</dbReference>
<evidence type="ECO:0000313" key="3">
    <source>
        <dbReference type="Proteomes" id="UP001428290"/>
    </source>
</evidence>
<dbReference type="InterPro" id="IPR027417">
    <property type="entry name" value="P-loop_NTPase"/>
</dbReference>
<proteinExistence type="predicted"/>
<evidence type="ECO:0000313" key="2">
    <source>
        <dbReference type="EMBL" id="GAA5531071.1"/>
    </source>
</evidence>
<dbReference type="SUPFAM" id="SSF48452">
    <property type="entry name" value="TPR-like"/>
    <property type="match status" value="1"/>
</dbReference>
<dbReference type="SMART" id="SM00028">
    <property type="entry name" value="TPR"/>
    <property type="match status" value="5"/>
</dbReference>
<reference evidence="2 3" key="1">
    <citation type="submission" date="2024-02" db="EMBL/GenBank/DDBJ databases">
        <title>Herpetosiphon gulosus NBRC 112829.</title>
        <authorList>
            <person name="Ichikawa N."/>
            <person name="Katano-Makiyama Y."/>
            <person name="Hidaka K."/>
        </authorList>
    </citation>
    <scope>NUCLEOTIDE SEQUENCE [LARGE SCALE GENOMIC DNA]</scope>
    <source>
        <strain evidence="2 3">NBRC 112829</strain>
    </source>
</reference>
<organism evidence="2 3">
    <name type="scientific">Herpetosiphon gulosus</name>
    <dbReference type="NCBI Taxonomy" id="1973496"/>
    <lineage>
        <taxon>Bacteria</taxon>
        <taxon>Bacillati</taxon>
        <taxon>Chloroflexota</taxon>
        <taxon>Chloroflexia</taxon>
        <taxon>Herpetosiphonales</taxon>
        <taxon>Herpetosiphonaceae</taxon>
        <taxon>Herpetosiphon</taxon>
    </lineage>
</organism>
<dbReference type="InterPro" id="IPR019734">
    <property type="entry name" value="TPR_rpt"/>
</dbReference>
<dbReference type="InterPro" id="IPR049945">
    <property type="entry name" value="AAA_22"/>
</dbReference>
<dbReference type="Pfam" id="PF13424">
    <property type="entry name" value="TPR_12"/>
    <property type="match status" value="2"/>
</dbReference>
<comment type="caution">
    <text evidence="2">The sequence shown here is derived from an EMBL/GenBank/DDBJ whole genome shotgun (WGS) entry which is preliminary data.</text>
</comment>